<evidence type="ECO:0000259" key="4">
    <source>
        <dbReference type="Pfam" id="PF00294"/>
    </source>
</evidence>
<dbReference type="InterPro" id="IPR002173">
    <property type="entry name" value="Carboh/pur_kinase_PfkB_CS"/>
</dbReference>
<dbReference type="PANTHER" id="PTHR43320">
    <property type="entry name" value="SUGAR KINASE"/>
    <property type="match status" value="1"/>
</dbReference>
<dbReference type="SUPFAM" id="SSF53613">
    <property type="entry name" value="Ribokinase-like"/>
    <property type="match status" value="1"/>
</dbReference>
<reference evidence="5 6" key="1">
    <citation type="submission" date="2023-07" db="EMBL/GenBank/DDBJ databases">
        <title>Paenibacillus sp. JX-17 nov. isolated from soil.</title>
        <authorList>
            <person name="Wan Y."/>
            <person name="Liu B."/>
        </authorList>
    </citation>
    <scope>NUCLEOTIDE SEQUENCE [LARGE SCALE GENOMIC DNA]</scope>
    <source>
        <strain evidence="5 6">JX-17</strain>
    </source>
</reference>
<organism evidence="5 6">
    <name type="scientific">Paenibacillus lacisoli</name>
    <dbReference type="NCBI Taxonomy" id="3064525"/>
    <lineage>
        <taxon>Bacteria</taxon>
        <taxon>Bacillati</taxon>
        <taxon>Bacillota</taxon>
        <taxon>Bacilli</taxon>
        <taxon>Bacillales</taxon>
        <taxon>Paenibacillaceae</taxon>
        <taxon>Paenibacillus</taxon>
    </lineage>
</organism>
<protein>
    <submittedName>
        <fullName evidence="5">Sugar kinase</fullName>
    </submittedName>
</protein>
<dbReference type="PROSITE" id="PS00584">
    <property type="entry name" value="PFKB_KINASES_2"/>
    <property type="match status" value="1"/>
</dbReference>
<name>A0ABT9CFV2_9BACL</name>
<evidence type="ECO:0000256" key="3">
    <source>
        <dbReference type="ARBA" id="ARBA00022777"/>
    </source>
</evidence>
<comment type="similarity">
    <text evidence="1">Belongs to the carbohydrate kinase PfkB family.</text>
</comment>
<dbReference type="RefSeq" id="WP_305025349.1">
    <property type="nucleotide sequence ID" value="NZ_JAUQTB010000012.1"/>
</dbReference>
<keyword evidence="2" id="KW-0808">Transferase</keyword>
<sequence length="321" mass="34362">MSVKHEAAPEVVTFGESMGLLTAQDSRGLEYASNLVKSFGGAESNVAIGIARLGHRSGWFGRLGADPVGSMILKGIRGEGVDVSRAGQDDHSPTGLMLREQTAGRSSVYYYRTGSAASRMLPEQLDAAYIESAKILHVTGITAAISPTSLASVELAIKIARQSGVRVSFDPNLRLKLWSIEQARPVVLRLAEQADYFLPGMDEMKLLYDVDQDTEVLGRLVEQDRVSIVKGGPGLTYVVANGQVTEVPYYKAEHVVDTVGAGDAFCAGFLTGLLKGYDPVEATRLGNLAGSLVIQAHGDWEALPTEAQLDAYLNGAVHVER</sequence>
<dbReference type="InterPro" id="IPR052700">
    <property type="entry name" value="Carb_kinase_PfkB-like"/>
</dbReference>
<keyword evidence="6" id="KW-1185">Reference proteome</keyword>
<dbReference type="EMBL" id="JAUQTB010000012">
    <property type="protein sequence ID" value="MDO7908130.1"/>
    <property type="molecule type" value="Genomic_DNA"/>
</dbReference>
<dbReference type="GO" id="GO:0016301">
    <property type="term" value="F:kinase activity"/>
    <property type="evidence" value="ECO:0007669"/>
    <property type="project" value="UniProtKB-KW"/>
</dbReference>
<feature type="domain" description="Carbohydrate kinase PfkB" evidence="4">
    <location>
        <begin position="10"/>
        <end position="305"/>
    </location>
</feature>
<dbReference type="InterPro" id="IPR011611">
    <property type="entry name" value="PfkB_dom"/>
</dbReference>
<dbReference type="Pfam" id="PF00294">
    <property type="entry name" value="PfkB"/>
    <property type="match status" value="1"/>
</dbReference>
<dbReference type="InterPro" id="IPR029056">
    <property type="entry name" value="Ribokinase-like"/>
</dbReference>
<dbReference type="Gene3D" id="3.40.1190.20">
    <property type="match status" value="1"/>
</dbReference>
<keyword evidence="3 5" id="KW-0418">Kinase</keyword>
<evidence type="ECO:0000256" key="1">
    <source>
        <dbReference type="ARBA" id="ARBA00010688"/>
    </source>
</evidence>
<dbReference type="PANTHER" id="PTHR43320:SF2">
    <property type="entry name" value="2-DEHYDRO-3-DEOXYGLUCONOKINASE_2-DEHYDRO-3-DEOXYGALACTONOKINASE"/>
    <property type="match status" value="1"/>
</dbReference>
<dbReference type="CDD" id="cd01166">
    <property type="entry name" value="KdgK"/>
    <property type="match status" value="1"/>
</dbReference>
<dbReference type="Proteomes" id="UP001240171">
    <property type="component" value="Unassembled WGS sequence"/>
</dbReference>
<evidence type="ECO:0000313" key="5">
    <source>
        <dbReference type="EMBL" id="MDO7908130.1"/>
    </source>
</evidence>
<proteinExistence type="inferred from homology"/>
<evidence type="ECO:0000313" key="6">
    <source>
        <dbReference type="Proteomes" id="UP001240171"/>
    </source>
</evidence>
<accession>A0ABT9CFV2</accession>
<evidence type="ECO:0000256" key="2">
    <source>
        <dbReference type="ARBA" id="ARBA00022679"/>
    </source>
</evidence>
<comment type="caution">
    <text evidence="5">The sequence shown here is derived from an EMBL/GenBank/DDBJ whole genome shotgun (WGS) entry which is preliminary data.</text>
</comment>
<gene>
    <name evidence="5" type="ORF">Q5741_17115</name>
</gene>